<keyword evidence="2 5" id="KW-0812">Transmembrane</keyword>
<evidence type="ECO:0000313" key="8">
    <source>
        <dbReference type="RefSeq" id="XP_033531180.1"/>
    </source>
</evidence>
<feature type="transmembrane region" description="Helical" evidence="5">
    <location>
        <begin position="169"/>
        <end position="193"/>
    </location>
</feature>
<reference evidence="8" key="3">
    <citation type="submission" date="2025-04" db="UniProtKB">
        <authorList>
            <consortium name="RefSeq"/>
        </authorList>
    </citation>
    <scope>IDENTIFICATION</scope>
    <source>
        <strain evidence="8">CBS 781.70</strain>
    </source>
</reference>
<evidence type="ECO:0000313" key="6">
    <source>
        <dbReference type="EMBL" id="KAF1809549.1"/>
    </source>
</evidence>
<protein>
    <submittedName>
        <fullName evidence="6 8">RTA1-domain-containing protein</fullName>
    </submittedName>
</protein>
<feature type="transmembrane region" description="Helical" evidence="5">
    <location>
        <begin position="214"/>
        <end position="234"/>
    </location>
</feature>
<evidence type="ECO:0000256" key="3">
    <source>
        <dbReference type="ARBA" id="ARBA00022989"/>
    </source>
</evidence>
<feature type="transmembrane region" description="Helical" evidence="5">
    <location>
        <begin position="246"/>
        <end position="266"/>
    </location>
</feature>
<keyword evidence="3 5" id="KW-1133">Transmembrane helix</keyword>
<organism evidence="6">
    <name type="scientific">Eremomyces bilateralis CBS 781.70</name>
    <dbReference type="NCBI Taxonomy" id="1392243"/>
    <lineage>
        <taxon>Eukaryota</taxon>
        <taxon>Fungi</taxon>
        <taxon>Dikarya</taxon>
        <taxon>Ascomycota</taxon>
        <taxon>Pezizomycotina</taxon>
        <taxon>Dothideomycetes</taxon>
        <taxon>Dothideomycetes incertae sedis</taxon>
        <taxon>Eremomycetales</taxon>
        <taxon>Eremomycetaceae</taxon>
        <taxon>Eremomyces</taxon>
    </lineage>
</organism>
<dbReference type="RefSeq" id="XP_033531180.1">
    <property type="nucleotide sequence ID" value="XM_033677716.1"/>
</dbReference>
<dbReference type="GO" id="GO:0016020">
    <property type="term" value="C:membrane"/>
    <property type="evidence" value="ECO:0007669"/>
    <property type="project" value="UniProtKB-SubCell"/>
</dbReference>
<keyword evidence="4 5" id="KW-0472">Membrane</keyword>
<feature type="transmembrane region" description="Helical" evidence="5">
    <location>
        <begin position="92"/>
        <end position="110"/>
    </location>
</feature>
<evidence type="ECO:0000256" key="2">
    <source>
        <dbReference type="ARBA" id="ARBA00022692"/>
    </source>
</evidence>
<accession>A0A6G1FV75</accession>
<dbReference type="AlphaFoldDB" id="A0A6G1FV75"/>
<keyword evidence="7" id="KW-1185">Reference proteome</keyword>
<feature type="transmembrane region" description="Helical" evidence="5">
    <location>
        <begin position="28"/>
        <end position="47"/>
    </location>
</feature>
<gene>
    <name evidence="6 8" type="ORF">P152DRAFT_441771</name>
</gene>
<dbReference type="OrthoDB" id="3358017at2759"/>
<comment type="subcellular location">
    <subcellularLocation>
        <location evidence="1">Membrane</location>
        <topology evidence="1">Multi-pass membrane protein</topology>
    </subcellularLocation>
</comment>
<feature type="transmembrane region" description="Helical" evidence="5">
    <location>
        <begin position="131"/>
        <end position="157"/>
    </location>
</feature>
<dbReference type="EMBL" id="ML975172">
    <property type="protein sequence ID" value="KAF1809549.1"/>
    <property type="molecule type" value="Genomic_DNA"/>
</dbReference>
<dbReference type="Proteomes" id="UP000504638">
    <property type="component" value="Unplaced"/>
</dbReference>
<evidence type="ECO:0000256" key="1">
    <source>
        <dbReference type="ARBA" id="ARBA00004141"/>
    </source>
</evidence>
<reference evidence="8" key="2">
    <citation type="submission" date="2020-04" db="EMBL/GenBank/DDBJ databases">
        <authorList>
            <consortium name="NCBI Genome Project"/>
        </authorList>
    </citation>
    <scope>NUCLEOTIDE SEQUENCE</scope>
    <source>
        <strain evidence="8">CBS 781.70</strain>
    </source>
</reference>
<feature type="transmembrane region" description="Helical" evidence="5">
    <location>
        <begin position="54"/>
        <end position="72"/>
    </location>
</feature>
<dbReference type="InterPro" id="IPR007568">
    <property type="entry name" value="RTA1"/>
</dbReference>
<name>A0A6G1FV75_9PEZI</name>
<dbReference type="GeneID" id="54418286"/>
<dbReference type="PANTHER" id="PTHR31465:SF35">
    <property type="entry name" value="RTA1 DOMAIN PROTEIN-RELATED"/>
    <property type="match status" value="1"/>
</dbReference>
<reference evidence="6 8" key="1">
    <citation type="submission" date="2020-01" db="EMBL/GenBank/DDBJ databases">
        <authorList>
            <consortium name="DOE Joint Genome Institute"/>
            <person name="Haridas S."/>
            <person name="Albert R."/>
            <person name="Binder M."/>
            <person name="Bloem J."/>
            <person name="Labutti K."/>
            <person name="Salamov A."/>
            <person name="Andreopoulos B."/>
            <person name="Baker S.E."/>
            <person name="Barry K."/>
            <person name="Bills G."/>
            <person name="Bluhm B.H."/>
            <person name="Cannon C."/>
            <person name="Castanera R."/>
            <person name="Culley D.E."/>
            <person name="Daum C."/>
            <person name="Ezra D."/>
            <person name="Gonzalez J.B."/>
            <person name="Henrissat B."/>
            <person name="Kuo A."/>
            <person name="Liang C."/>
            <person name="Lipzen A."/>
            <person name="Lutzoni F."/>
            <person name="Magnuson J."/>
            <person name="Mondo S."/>
            <person name="Nolan M."/>
            <person name="Ohm R."/>
            <person name="Pangilinan J."/>
            <person name="Park H.-J."/>
            <person name="Ramirez L."/>
            <person name="Alfaro M."/>
            <person name="Sun H."/>
            <person name="Tritt A."/>
            <person name="Yoshinaga Y."/>
            <person name="Zwiers L.-H."/>
            <person name="Turgeon B.G."/>
            <person name="Goodwin S.B."/>
            <person name="Spatafora J.W."/>
            <person name="Crous P.W."/>
            <person name="Grigoriev I.V."/>
        </authorList>
    </citation>
    <scope>NUCLEOTIDE SEQUENCE</scope>
    <source>
        <strain evidence="6 8">CBS 781.70</strain>
    </source>
</reference>
<sequence>MTSNIFARREGHDTSLVDFEYYHYEPNLAAAIIFTVVFFVLTAWHSFQMIRTRTWFFVPFVLGVLMEAVGYVGRTVSATQENGEWTLGPYLIQTLFVLVAPAFLAASIYMELGRIVLMVDGESHLFVRRTWMTKIFVTGDVLSFCMQGAGGGLLAVADTQKSVDAGSNIIVGGLFIQIIFFGLFVIAGALFHFRLRKVPTQLAHVMPWQKHMGALYATSLLIFVRSIFRVIEYLQGFNGYLLSKEVYLYVFDSLLIAAAVVVMNLIHPSEIGRLLKGGGGSRIQLDPMA</sequence>
<proteinExistence type="predicted"/>
<evidence type="ECO:0000313" key="7">
    <source>
        <dbReference type="Proteomes" id="UP000504638"/>
    </source>
</evidence>
<evidence type="ECO:0000256" key="4">
    <source>
        <dbReference type="ARBA" id="ARBA00023136"/>
    </source>
</evidence>
<dbReference type="PANTHER" id="PTHR31465">
    <property type="entry name" value="PROTEIN RTA1-RELATED"/>
    <property type="match status" value="1"/>
</dbReference>
<evidence type="ECO:0000256" key="5">
    <source>
        <dbReference type="SAM" id="Phobius"/>
    </source>
</evidence>
<dbReference type="Pfam" id="PF04479">
    <property type="entry name" value="RTA1"/>
    <property type="match status" value="1"/>
</dbReference>